<feature type="region of interest" description="Disordered" evidence="12">
    <location>
        <begin position="1"/>
        <end position="21"/>
    </location>
</feature>
<feature type="compositionally biased region" description="Polar residues" evidence="12">
    <location>
        <begin position="278"/>
        <end position="290"/>
    </location>
</feature>
<evidence type="ECO:0000256" key="1">
    <source>
        <dbReference type="ARBA" id="ARBA00005189"/>
    </source>
</evidence>
<dbReference type="EC" id="2.7.7.14" evidence="10"/>
<keyword evidence="8" id="KW-1208">Phospholipid metabolism</keyword>
<dbReference type="OrthoDB" id="40021at2759"/>
<dbReference type="Proteomes" id="UP000504638">
    <property type="component" value="Unplaced"/>
</dbReference>
<dbReference type="RefSeq" id="XP_033531793.1">
    <property type="nucleotide sequence ID" value="XM_033682600.1"/>
</dbReference>
<reference evidence="14 16" key="1">
    <citation type="submission" date="2020-01" db="EMBL/GenBank/DDBJ databases">
        <authorList>
            <consortium name="DOE Joint Genome Institute"/>
            <person name="Haridas S."/>
            <person name="Albert R."/>
            <person name="Binder M."/>
            <person name="Bloem J."/>
            <person name="Labutti K."/>
            <person name="Salamov A."/>
            <person name="Andreopoulos B."/>
            <person name="Baker S.E."/>
            <person name="Barry K."/>
            <person name="Bills G."/>
            <person name="Bluhm B.H."/>
            <person name="Cannon C."/>
            <person name="Castanera R."/>
            <person name="Culley D.E."/>
            <person name="Daum C."/>
            <person name="Ezra D."/>
            <person name="Gonzalez J.B."/>
            <person name="Henrissat B."/>
            <person name="Kuo A."/>
            <person name="Liang C."/>
            <person name="Lipzen A."/>
            <person name="Lutzoni F."/>
            <person name="Magnuson J."/>
            <person name="Mondo S."/>
            <person name="Nolan M."/>
            <person name="Ohm R."/>
            <person name="Pangilinan J."/>
            <person name="Park H.-J."/>
            <person name="Ramirez L."/>
            <person name="Alfaro M."/>
            <person name="Sun H."/>
            <person name="Tritt A."/>
            <person name="Yoshinaga Y."/>
            <person name="Zwiers L.-H."/>
            <person name="Turgeon B.G."/>
            <person name="Goodwin S.B."/>
            <person name="Spatafora J.W."/>
            <person name="Crous P.W."/>
            <person name="Grigoriev I.V."/>
        </authorList>
    </citation>
    <scope>NUCLEOTIDE SEQUENCE</scope>
    <source>
        <strain evidence="14 16">CBS 781.70</strain>
    </source>
</reference>
<evidence type="ECO:0000256" key="7">
    <source>
        <dbReference type="ARBA" id="ARBA00023209"/>
    </source>
</evidence>
<dbReference type="InterPro" id="IPR014729">
    <property type="entry name" value="Rossmann-like_a/b/a_fold"/>
</dbReference>
<evidence type="ECO:0000256" key="10">
    <source>
        <dbReference type="ARBA" id="ARBA00024221"/>
    </source>
</evidence>
<dbReference type="NCBIfam" id="TIGR00125">
    <property type="entry name" value="cyt_tran_rel"/>
    <property type="match status" value="1"/>
</dbReference>
<reference evidence="16" key="3">
    <citation type="submission" date="2025-04" db="UniProtKB">
        <authorList>
            <consortium name="RefSeq"/>
        </authorList>
    </citation>
    <scope>IDENTIFICATION</scope>
    <source>
        <strain evidence="16">CBS 781.70</strain>
    </source>
</reference>
<evidence type="ECO:0000259" key="13">
    <source>
        <dbReference type="Pfam" id="PF01467"/>
    </source>
</evidence>
<dbReference type="PANTHER" id="PTHR45780:SF2">
    <property type="entry name" value="ETHANOLAMINE-PHOSPHATE CYTIDYLYLTRANSFERASE"/>
    <property type="match status" value="1"/>
</dbReference>
<evidence type="ECO:0000256" key="4">
    <source>
        <dbReference type="ARBA" id="ARBA00022679"/>
    </source>
</evidence>
<comment type="pathway">
    <text evidence="9">Phospholipid metabolism; phosphatidylethanolamine biosynthesis; phosphatidylethanolamine from ethanolamine: step 2/3.</text>
</comment>
<evidence type="ECO:0000256" key="11">
    <source>
        <dbReference type="ARBA" id="ARBA00031473"/>
    </source>
</evidence>
<dbReference type="SUPFAM" id="SSF52374">
    <property type="entry name" value="Nucleotidylyl transferase"/>
    <property type="match status" value="2"/>
</dbReference>
<comment type="pathway">
    <text evidence="1">Lipid metabolism.</text>
</comment>
<dbReference type="InterPro" id="IPR044608">
    <property type="entry name" value="Ect1/PCYT2"/>
</dbReference>
<dbReference type="InterPro" id="IPR004821">
    <property type="entry name" value="Cyt_trans-like"/>
</dbReference>
<feature type="compositionally biased region" description="Polar residues" evidence="12">
    <location>
        <begin position="244"/>
        <end position="269"/>
    </location>
</feature>
<dbReference type="EMBL" id="ML975167">
    <property type="protein sequence ID" value="KAF1810162.1"/>
    <property type="molecule type" value="Genomic_DNA"/>
</dbReference>
<name>A0A6G1FWT5_9PEZI</name>
<evidence type="ECO:0000256" key="9">
    <source>
        <dbReference type="ARBA" id="ARBA00024191"/>
    </source>
</evidence>
<dbReference type="Pfam" id="PF01467">
    <property type="entry name" value="CTP_transf_like"/>
    <property type="match status" value="1"/>
</dbReference>
<feature type="compositionally biased region" description="Basic and acidic residues" evidence="12">
    <location>
        <begin position="505"/>
        <end position="537"/>
    </location>
</feature>
<evidence type="ECO:0000313" key="15">
    <source>
        <dbReference type="Proteomes" id="UP000504638"/>
    </source>
</evidence>
<dbReference type="PANTHER" id="PTHR45780">
    <property type="entry name" value="ETHANOLAMINE-PHOSPHATE CYTIDYLYLTRANSFERASE"/>
    <property type="match status" value="1"/>
</dbReference>
<feature type="region of interest" description="Disordered" evidence="12">
    <location>
        <begin position="494"/>
        <end position="537"/>
    </location>
</feature>
<dbReference type="UniPathway" id="UPA00558">
    <property type="reaction ID" value="UER00742"/>
</dbReference>
<feature type="region of interest" description="Disordered" evidence="12">
    <location>
        <begin position="226"/>
        <end position="305"/>
    </location>
</feature>
<evidence type="ECO:0000256" key="12">
    <source>
        <dbReference type="SAM" id="MobiDB-lite"/>
    </source>
</evidence>
<dbReference type="AlphaFoldDB" id="A0A6G1FWT5"/>
<protein>
    <recommendedName>
        <fullName evidence="10">ethanolamine-phosphate cytidylyltransferase</fullName>
        <ecNumber evidence="10">2.7.7.14</ecNumber>
    </recommendedName>
    <alternativeName>
        <fullName evidence="11">CTP:phosphoethanolamine cytidylyltransferase</fullName>
    </alternativeName>
</protein>
<feature type="domain" description="Cytidyltransferase-like" evidence="13">
    <location>
        <begin position="31"/>
        <end position="154"/>
    </location>
</feature>
<dbReference type="Gene3D" id="3.40.50.620">
    <property type="entry name" value="HUPs"/>
    <property type="match status" value="2"/>
</dbReference>
<gene>
    <name evidence="14 16" type="ORF">P152DRAFT_508797</name>
</gene>
<evidence type="ECO:0000256" key="2">
    <source>
        <dbReference type="ARBA" id="ARBA00010101"/>
    </source>
</evidence>
<keyword evidence="5" id="KW-0548">Nucleotidyltransferase</keyword>
<dbReference type="GO" id="GO:0006646">
    <property type="term" value="P:phosphatidylethanolamine biosynthetic process"/>
    <property type="evidence" value="ECO:0007669"/>
    <property type="project" value="UniProtKB-UniPathway"/>
</dbReference>
<dbReference type="GO" id="GO:0004306">
    <property type="term" value="F:ethanolamine-phosphate cytidylyltransferase activity"/>
    <property type="evidence" value="ECO:0007669"/>
    <property type="project" value="UniProtKB-EC"/>
</dbReference>
<keyword evidence="6" id="KW-0443">Lipid metabolism</keyword>
<dbReference type="CDD" id="cd02174">
    <property type="entry name" value="CCT"/>
    <property type="match status" value="1"/>
</dbReference>
<evidence type="ECO:0000256" key="6">
    <source>
        <dbReference type="ARBA" id="ARBA00023098"/>
    </source>
</evidence>
<reference evidence="16" key="2">
    <citation type="submission" date="2020-04" db="EMBL/GenBank/DDBJ databases">
        <authorList>
            <consortium name="NCBI Genome Project"/>
        </authorList>
    </citation>
    <scope>NUCLEOTIDE SEQUENCE</scope>
    <source>
        <strain evidence="16">CBS 781.70</strain>
    </source>
</reference>
<dbReference type="GeneID" id="54423170"/>
<organism evidence="14">
    <name type="scientific">Eremomyces bilateralis CBS 781.70</name>
    <dbReference type="NCBI Taxonomy" id="1392243"/>
    <lineage>
        <taxon>Eukaryota</taxon>
        <taxon>Fungi</taxon>
        <taxon>Dikarya</taxon>
        <taxon>Ascomycota</taxon>
        <taxon>Pezizomycotina</taxon>
        <taxon>Dothideomycetes</taxon>
        <taxon>Dothideomycetes incertae sedis</taxon>
        <taxon>Eremomycetales</taxon>
        <taxon>Eremomycetaceae</taxon>
        <taxon>Eremomyces</taxon>
    </lineage>
</organism>
<evidence type="ECO:0000256" key="5">
    <source>
        <dbReference type="ARBA" id="ARBA00022695"/>
    </source>
</evidence>
<evidence type="ECO:0000256" key="3">
    <source>
        <dbReference type="ARBA" id="ARBA00022516"/>
    </source>
</evidence>
<comment type="similarity">
    <text evidence="2">Belongs to the cytidylyltransferase family.</text>
</comment>
<proteinExistence type="inferred from homology"/>
<dbReference type="GO" id="GO:0005737">
    <property type="term" value="C:cytoplasm"/>
    <property type="evidence" value="ECO:0007669"/>
    <property type="project" value="TreeGrafter"/>
</dbReference>
<keyword evidence="15" id="KW-1185">Reference proteome</keyword>
<keyword evidence="7" id="KW-0594">Phospholipid biosynthesis</keyword>
<evidence type="ECO:0000313" key="16">
    <source>
        <dbReference type="RefSeq" id="XP_033531793.1"/>
    </source>
</evidence>
<dbReference type="InterPro" id="IPR041723">
    <property type="entry name" value="CCT"/>
</dbReference>
<sequence length="537" mass="60147">MSSVTERIPKSGEWPVDPQEDVPLSDDRVWVDGCFDFTHHGHAGALLQARQLGNELIVGLHSDEEILANKGPTVMNLEERQIAILANRWTTAVIPYAPYITSLPWITHYGCQYVVHGDDITSDASGQDCYRFVKAAERFRVVKRTPGISTTDLVGRMLLCTKTHFVRNVEGVLHGTAGDGSEEERKKSGEDLTARFKAYATDASGLNPGCDVWIWKGPADAALGVSPAKLKRRTSSKPDGGVSRMTSGSLNGAGSSSPAYSDVPLSTVSGADAGDVQTPPQAIRRSSTSKDIPDERGTFTQFVEGKKPRPGQRIVYVDGGFDLFTPGHIEFLRLVAEQEEKHAAERGWYDVEARKKRLEDVGEDYLPYFVIVGVHDDEVINHWKGLNYPIMNIFERGLCVLQCKYTHLILLSAPYTPSPSFLRSLPFVASQTHHHPYPSAVYHGPTSFMPTSIDPYRAARHLQLFREIPPHKFQALNAGTIVQRIFDSRAMFEERQRKKGVKGAAESELRREEREKEEREMRERQKKWEEVEREFGA</sequence>
<keyword evidence="4" id="KW-0808">Transferase</keyword>
<evidence type="ECO:0000313" key="14">
    <source>
        <dbReference type="EMBL" id="KAF1810162.1"/>
    </source>
</evidence>
<evidence type="ECO:0000256" key="8">
    <source>
        <dbReference type="ARBA" id="ARBA00023264"/>
    </source>
</evidence>
<keyword evidence="3" id="KW-0444">Lipid biosynthesis</keyword>
<accession>A0A6G1FWT5</accession>